<feature type="region of interest" description="Disordered" evidence="1">
    <location>
        <begin position="200"/>
        <end position="233"/>
    </location>
</feature>
<evidence type="ECO:0000256" key="2">
    <source>
        <dbReference type="SAM" id="Phobius"/>
    </source>
</evidence>
<protein>
    <submittedName>
        <fullName evidence="3">Uncharacterized protein</fullName>
    </submittedName>
</protein>
<evidence type="ECO:0000313" key="4">
    <source>
        <dbReference type="Proteomes" id="UP000233837"/>
    </source>
</evidence>
<feature type="transmembrane region" description="Helical" evidence="2">
    <location>
        <begin position="69"/>
        <end position="91"/>
    </location>
</feature>
<keyword evidence="2" id="KW-1133">Transmembrane helix</keyword>
<evidence type="ECO:0000256" key="1">
    <source>
        <dbReference type="SAM" id="MobiDB-lite"/>
    </source>
</evidence>
<keyword evidence="2" id="KW-0812">Transmembrane</keyword>
<organism evidence="3 4">
    <name type="scientific">Dendrobium catenatum</name>
    <dbReference type="NCBI Taxonomy" id="906689"/>
    <lineage>
        <taxon>Eukaryota</taxon>
        <taxon>Viridiplantae</taxon>
        <taxon>Streptophyta</taxon>
        <taxon>Embryophyta</taxon>
        <taxon>Tracheophyta</taxon>
        <taxon>Spermatophyta</taxon>
        <taxon>Magnoliopsida</taxon>
        <taxon>Liliopsida</taxon>
        <taxon>Asparagales</taxon>
        <taxon>Orchidaceae</taxon>
        <taxon>Epidendroideae</taxon>
        <taxon>Malaxideae</taxon>
        <taxon>Dendrobiinae</taxon>
        <taxon>Dendrobium</taxon>
    </lineage>
</organism>
<reference evidence="3 4" key="2">
    <citation type="journal article" date="2017" name="Nature">
        <title>The Apostasia genome and the evolution of orchids.</title>
        <authorList>
            <person name="Zhang G.Q."/>
            <person name="Liu K.W."/>
            <person name="Li Z."/>
            <person name="Lohaus R."/>
            <person name="Hsiao Y.Y."/>
            <person name="Niu S.C."/>
            <person name="Wang J.Y."/>
            <person name="Lin Y.C."/>
            <person name="Xu Q."/>
            <person name="Chen L.J."/>
            <person name="Yoshida K."/>
            <person name="Fujiwara S."/>
            <person name="Wang Z.W."/>
            <person name="Zhang Y.Q."/>
            <person name="Mitsuda N."/>
            <person name="Wang M."/>
            <person name="Liu G.H."/>
            <person name="Pecoraro L."/>
            <person name="Huang H.X."/>
            <person name="Xiao X.J."/>
            <person name="Lin M."/>
            <person name="Wu X.Y."/>
            <person name="Wu W.L."/>
            <person name="Chen Y.Y."/>
            <person name="Chang S.B."/>
            <person name="Sakamoto S."/>
            <person name="Ohme-Takagi M."/>
            <person name="Yagi M."/>
            <person name="Zeng S.J."/>
            <person name="Shen C.Y."/>
            <person name="Yeh C.M."/>
            <person name="Luo Y.B."/>
            <person name="Tsai W.C."/>
            <person name="Van de Peer Y."/>
            <person name="Liu Z.J."/>
        </authorList>
    </citation>
    <scope>NUCLEOTIDE SEQUENCE [LARGE SCALE GENOMIC DNA]</scope>
    <source>
        <tissue evidence="3">The whole plant</tissue>
    </source>
</reference>
<reference evidence="3 4" key="1">
    <citation type="journal article" date="2016" name="Sci. Rep.">
        <title>The Dendrobium catenatum Lindl. genome sequence provides insights into polysaccharide synthase, floral development and adaptive evolution.</title>
        <authorList>
            <person name="Zhang G.Q."/>
            <person name="Xu Q."/>
            <person name="Bian C."/>
            <person name="Tsai W.C."/>
            <person name="Yeh C.M."/>
            <person name="Liu K.W."/>
            <person name="Yoshida K."/>
            <person name="Zhang L.S."/>
            <person name="Chang S.B."/>
            <person name="Chen F."/>
            <person name="Shi Y."/>
            <person name="Su Y.Y."/>
            <person name="Zhang Y.Q."/>
            <person name="Chen L.J."/>
            <person name="Yin Y."/>
            <person name="Lin M."/>
            <person name="Huang H."/>
            <person name="Deng H."/>
            <person name="Wang Z.W."/>
            <person name="Zhu S.L."/>
            <person name="Zhao X."/>
            <person name="Deng C."/>
            <person name="Niu S.C."/>
            <person name="Huang J."/>
            <person name="Wang M."/>
            <person name="Liu G.H."/>
            <person name="Yang H.J."/>
            <person name="Xiao X.J."/>
            <person name="Hsiao Y.Y."/>
            <person name="Wu W.L."/>
            <person name="Chen Y.Y."/>
            <person name="Mitsuda N."/>
            <person name="Ohme-Takagi M."/>
            <person name="Luo Y.B."/>
            <person name="Van de Peer Y."/>
            <person name="Liu Z.J."/>
        </authorList>
    </citation>
    <scope>NUCLEOTIDE SEQUENCE [LARGE SCALE GENOMIC DNA]</scope>
    <source>
        <tissue evidence="3">The whole plant</tissue>
    </source>
</reference>
<gene>
    <name evidence="3" type="ORF">MA16_Dca023164</name>
</gene>
<sequence length="249" mass="27051">MGSPVSGGTGGRSAGDGIGVELLDGSGAAGHGHGKDCASLKACLGQIAQRRASYCAILNRADRASVVDVASVILELFMFAFLVFSAVSLYFGYMKLAFERSAVVCWRSCAYVEKGCTLPSPFLFFRLLPEDSISLPWMLLPSPWTFPLSLPWWAEIFHTNALTKEFISENSWVLPTSMPSLVAEEISKVPIYDVLDRSSQPNPAGRLSFTEGEGGRNRGGVQRKQQGGARWGPLEIQIVSWSQKEGKRG</sequence>
<dbReference type="Proteomes" id="UP000233837">
    <property type="component" value="Unassembled WGS sequence"/>
</dbReference>
<proteinExistence type="predicted"/>
<keyword evidence="4" id="KW-1185">Reference proteome</keyword>
<accession>A0A2I0VUG5</accession>
<keyword evidence="2" id="KW-0472">Membrane</keyword>
<dbReference type="AlphaFoldDB" id="A0A2I0VUG5"/>
<evidence type="ECO:0000313" key="3">
    <source>
        <dbReference type="EMBL" id="PKU67034.1"/>
    </source>
</evidence>
<name>A0A2I0VUG5_9ASPA</name>
<dbReference type="EMBL" id="KZ503223">
    <property type="protein sequence ID" value="PKU67034.1"/>
    <property type="molecule type" value="Genomic_DNA"/>
</dbReference>